<accession>A0A3N0FPR5</accession>
<dbReference type="RefSeq" id="WP_123253411.1">
    <property type="nucleotide sequence ID" value="NZ_RJLR01000058.1"/>
</dbReference>
<name>A0A3N0FPR5_9GAMM</name>
<reference evidence="1 2" key="1">
    <citation type="submission" date="2018-11" db="EMBL/GenBank/DDBJ databases">
        <title>Characterization of surface water Dickeya isolates.</title>
        <authorList>
            <person name="Van Gijsegem F."/>
            <person name="Pedron J."/>
        </authorList>
    </citation>
    <scope>NUCLEOTIDE SEQUENCE [LARGE SCALE GENOMIC DNA]</scope>
    <source>
        <strain evidence="1 2">FVG1-MFV-O17</strain>
    </source>
</reference>
<gene>
    <name evidence="1" type="ORF">EF878_20425</name>
</gene>
<dbReference type="OrthoDB" id="6621503at2"/>
<dbReference type="Proteomes" id="UP000276061">
    <property type="component" value="Unassembled WGS sequence"/>
</dbReference>
<evidence type="ECO:0000313" key="1">
    <source>
        <dbReference type="EMBL" id="RNM02123.1"/>
    </source>
</evidence>
<dbReference type="EMBL" id="RJLR01000058">
    <property type="protein sequence ID" value="RNM02123.1"/>
    <property type="molecule type" value="Genomic_DNA"/>
</dbReference>
<sequence length="229" mass="24801">MAGQLDEAAKQILGTLLADFTDRGLSASDLKKPYEGPKLDALATAVCNVEDITKVDFEVAFNELEKKKLIGTGPMEMIDPNRFGAGVFVIASVSKREYVYLTEAGYKESRKAPNKPQRVQRVVNNINITGGQFDNIQLAAGEQIQQTMSVTTGTDSEVVAQLISILESQGFQIGNEQRAEIENAVSEANQGNAGTAKSLMMKVCGSAWENIQQTAWPIIGELVKKSMGL</sequence>
<evidence type="ECO:0008006" key="3">
    <source>
        <dbReference type="Google" id="ProtNLM"/>
    </source>
</evidence>
<dbReference type="AlphaFoldDB" id="A0A3N0FPR5"/>
<comment type="caution">
    <text evidence="1">The sequence shown here is derived from an EMBL/GenBank/DDBJ whole genome shotgun (WGS) entry which is preliminary data.</text>
</comment>
<organism evidence="1 2">
    <name type="scientific">Dickeya undicola</name>
    <dbReference type="NCBI Taxonomy" id="1577887"/>
    <lineage>
        <taxon>Bacteria</taxon>
        <taxon>Pseudomonadati</taxon>
        <taxon>Pseudomonadota</taxon>
        <taxon>Gammaproteobacteria</taxon>
        <taxon>Enterobacterales</taxon>
        <taxon>Pectobacteriaceae</taxon>
        <taxon>Dickeya</taxon>
    </lineage>
</organism>
<proteinExistence type="predicted"/>
<protein>
    <recommendedName>
        <fullName evidence="3">AbiTii domain-containing protein</fullName>
    </recommendedName>
</protein>
<evidence type="ECO:0000313" key="2">
    <source>
        <dbReference type="Proteomes" id="UP000276061"/>
    </source>
</evidence>